<dbReference type="RefSeq" id="WP_120660884.1">
    <property type="nucleotide sequence ID" value="NZ_CP082160.1"/>
</dbReference>
<proteinExistence type="predicted"/>
<name>A0AAX3Y9E5_RHOOP</name>
<dbReference type="InterPro" id="IPR013324">
    <property type="entry name" value="RNA_pol_sigma_r3/r4-like"/>
</dbReference>
<dbReference type="Gene3D" id="1.10.10.10">
    <property type="entry name" value="Winged helix-like DNA-binding domain superfamily/Winged helix DNA-binding domain"/>
    <property type="match status" value="1"/>
</dbReference>
<evidence type="ECO:0000313" key="4">
    <source>
        <dbReference type="Proteomes" id="UP001231166"/>
    </source>
</evidence>
<dbReference type="Proteomes" id="UP001231166">
    <property type="component" value="Chromosome"/>
</dbReference>
<evidence type="ECO:0000313" key="2">
    <source>
        <dbReference type="EMBL" id="WLF44664.1"/>
    </source>
</evidence>
<gene>
    <name evidence="1" type="ORF">O4328_21330</name>
    <name evidence="2" type="ORF">Q5707_22275</name>
</gene>
<dbReference type="EMBL" id="CP130953">
    <property type="protein sequence ID" value="WLF44664.1"/>
    <property type="molecule type" value="Genomic_DNA"/>
</dbReference>
<evidence type="ECO:0000313" key="1">
    <source>
        <dbReference type="EMBL" id="MCZ4586200.1"/>
    </source>
</evidence>
<dbReference type="Proteomes" id="UP001066327">
    <property type="component" value="Unassembled WGS sequence"/>
</dbReference>
<keyword evidence="3" id="KW-1185">Reference proteome</keyword>
<sequence length="162" mass="17245">MRPSFRLDSFDRLAAASRGGDRDAMSRLHAAIRPMAIRRCPAELDPAVADSVADGACSSVLHMLADRPAAGEPFLHLLNTMTSGMITRTVAASCGRRAPLPAGLEVLCARERDVLILRLIVGLGAEDTATSLGRTPGEVLLDQHRALRTLRGVLADRGTVPL</sequence>
<dbReference type="InterPro" id="IPR036388">
    <property type="entry name" value="WH-like_DNA-bd_sf"/>
</dbReference>
<dbReference type="SUPFAM" id="SSF88659">
    <property type="entry name" value="Sigma3 and sigma4 domains of RNA polymerase sigma factors"/>
    <property type="match status" value="1"/>
</dbReference>
<reference evidence="1" key="1">
    <citation type="submission" date="2022-12" db="EMBL/GenBank/DDBJ databases">
        <authorList>
            <person name="Krivoruchko A.V."/>
            <person name="Elkin A."/>
        </authorList>
    </citation>
    <scope>NUCLEOTIDE SEQUENCE</scope>
    <source>
        <strain evidence="1">IEGM 249</strain>
    </source>
</reference>
<organism evidence="2 4">
    <name type="scientific">Rhodococcus opacus</name>
    <name type="common">Nocardia opaca</name>
    <dbReference type="NCBI Taxonomy" id="37919"/>
    <lineage>
        <taxon>Bacteria</taxon>
        <taxon>Bacillati</taxon>
        <taxon>Actinomycetota</taxon>
        <taxon>Actinomycetes</taxon>
        <taxon>Mycobacteriales</taxon>
        <taxon>Nocardiaceae</taxon>
        <taxon>Rhodococcus</taxon>
    </lineage>
</organism>
<dbReference type="AlphaFoldDB" id="A0AAX3Y9E5"/>
<accession>A0AAX3Y9E5</accession>
<evidence type="ECO:0000313" key="3">
    <source>
        <dbReference type="Proteomes" id="UP001066327"/>
    </source>
</evidence>
<dbReference type="EMBL" id="JAPWIS010000011">
    <property type="protein sequence ID" value="MCZ4586200.1"/>
    <property type="molecule type" value="Genomic_DNA"/>
</dbReference>
<reference evidence="2" key="2">
    <citation type="submission" date="2023-07" db="EMBL/GenBank/DDBJ databases">
        <title>Genomic analysis of Rhodococcus opacus VOC-14 with glycol ethers degradation activity.</title>
        <authorList>
            <person name="Narkevich D.A."/>
            <person name="Hlushen A.M."/>
            <person name="Akhremchuk A.E."/>
            <person name="Sikolenko M.A."/>
            <person name="Valentovich L.N."/>
        </authorList>
    </citation>
    <scope>NUCLEOTIDE SEQUENCE</scope>
    <source>
        <strain evidence="2">VOC-14</strain>
    </source>
</reference>
<protein>
    <submittedName>
        <fullName evidence="2">RNA polymerase subunit sigma</fullName>
    </submittedName>
</protein>